<reference evidence="2" key="1">
    <citation type="submission" date="2022-01" db="EMBL/GenBank/DDBJ databases">
        <authorList>
            <person name="King R."/>
        </authorList>
    </citation>
    <scope>NUCLEOTIDE SEQUENCE</scope>
</reference>
<name>A0A9N9TVT4_PHYSR</name>
<keyword evidence="1" id="KW-0175">Coiled coil</keyword>
<dbReference type="SUPFAM" id="SSF58113">
    <property type="entry name" value="Apolipoprotein A-I"/>
    <property type="match status" value="1"/>
</dbReference>
<organism evidence="2 3">
    <name type="scientific">Phyllotreta striolata</name>
    <name type="common">Striped flea beetle</name>
    <name type="synonym">Crioceris striolata</name>
    <dbReference type="NCBI Taxonomy" id="444603"/>
    <lineage>
        <taxon>Eukaryota</taxon>
        <taxon>Metazoa</taxon>
        <taxon>Ecdysozoa</taxon>
        <taxon>Arthropoda</taxon>
        <taxon>Hexapoda</taxon>
        <taxon>Insecta</taxon>
        <taxon>Pterygota</taxon>
        <taxon>Neoptera</taxon>
        <taxon>Endopterygota</taxon>
        <taxon>Coleoptera</taxon>
        <taxon>Polyphaga</taxon>
        <taxon>Cucujiformia</taxon>
        <taxon>Chrysomeloidea</taxon>
        <taxon>Chrysomelidae</taxon>
        <taxon>Galerucinae</taxon>
        <taxon>Alticini</taxon>
        <taxon>Phyllotreta</taxon>
    </lineage>
</organism>
<dbReference type="EMBL" id="OU900098">
    <property type="protein sequence ID" value="CAG9862253.1"/>
    <property type="molecule type" value="Genomic_DNA"/>
</dbReference>
<dbReference type="Gene3D" id="1.20.120.20">
    <property type="entry name" value="Apolipoprotein"/>
    <property type="match status" value="1"/>
</dbReference>
<evidence type="ECO:0000256" key="1">
    <source>
        <dbReference type="SAM" id="Coils"/>
    </source>
</evidence>
<accession>A0A9N9TVT4</accession>
<evidence type="ECO:0000313" key="3">
    <source>
        <dbReference type="Proteomes" id="UP001153712"/>
    </source>
</evidence>
<feature type="coiled-coil region" evidence="1">
    <location>
        <begin position="352"/>
        <end position="379"/>
    </location>
</feature>
<gene>
    <name evidence="2" type="ORF">PHYEVI_LOCUS8573</name>
</gene>
<keyword evidence="3" id="KW-1185">Reference proteome</keyword>
<proteinExistence type="predicted"/>
<dbReference type="Proteomes" id="UP001153712">
    <property type="component" value="Chromosome 5"/>
</dbReference>
<dbReference type="AlphaFoldDB" id="A0A9N9TVT4"/>
<protein>
    <submittedName>
        <fullName evidence="2">Uncharacterized protein</fullName>
    </submittedName>
</protein>
<evidence type="ECO:0000313" key="2">
    <source>
        <dbReference type="EMBL" id="CAG9862253.1"/>
    </source>
</evidence>
<sequence>MSDPEDEDEIEINFDDLAEAIRKDFMTTARETRQITENVKQDLNRFVQSKSQTLAQGFDIENTDRRQTATGADIITVSINKMHHKAAQDFEAIRLFDEYMVHEKSRFLREQFFNQIINDFPEKFYTDFNNMEELTEAKIDRLKKHLHLEDANEFDTLRLRILNDLDKMNELMQKEIDDIKLKLMHFANSIEDAVPDASELTNASDLHLNVNLLPSSDKITDDIWHVKTTADEKSERMKNNISSFLDNFQDAISDNDFTANGFNTALPDITEAISVQSEVFGERSEKLKTTWQFLGDITANFSEDIRSKRAEMSGQVEEVSKDILETLNTIKEKVGSNKIEPIEVPDLNINIDINMQDQIAEIQEEVQSLKQKLESTLKSIKLDTPKSDLDSKEISAVLRDLKEKVTSTYRETETNMNHDIDRLKSKISDPETNPIFSMSFDEVKTHCHKKFNEIEKQMREKNIEIKKMILKKLEEFSDIYPIGQM</sequence>